<evidence type="ECO:0000256" key="6">
    <source>
        <dbReference type="SAM" id="MobiDB-lite"/>
    </source>
</evidence>
<reference evidence="8 9" key="1">
    <citation type="submission" date="2018-06" db="EMBL/GenBank/DDBJ databases">
        <title>Comparative genomics reveals the genomic features of Rhizophagus irregularis, R. cerebriforme, R. diaphanum and Gigaspora rosea, and their symbiotic lifestyle signature.</title>
        <authorList>
            <person name="Morin E."/>
            <person name="San Clemente H."/>
            <person name="Chen E.C.H."/>
            <person name="De La Providencia I."/>
            <person name="Hainaut M."/>
            <person name="Kuo A."/>
            <person name="Kohler A."/>
            <person name="Murat C."/>
            <person name="Tang N."/>
            <person name="Roy S."/>
            <person name="Loubradou J."/>
            <person name="Henrissat B."/>
            <person name="Grigoriev I.V."/>
            <person name="Corradi N."/>
            <person name="Roux C."/>
            <person name="Martin F.M."/>
        </authorList>
    </citation>
    <scope>NUCLEOTIDE SEQUENCE [LARGE SCALE GENOMIC DNA]</scope>
    <source>
        <strain evidence="8 9">DAOM 227022</strain>
    </source>
</reference>
<dbReference type="Gene3D" id="3.30.160.60">
    <property type="entry name" value="Classic Zinc Finger"/>
    <property type="match status" value="1"/>
</dbReference>
<keyword evidence="3 5" id="KW-0863">Zinc-finger</keyword>
<dbReference type="InterPro" id="IPR057038">
    <property type="entry name" value="FBX41/ZN365_Znf-C2H2"/>
</dbReference>
<dbReference type="PANTHER" id="PTHR19818">
    <property type="entry name" value="ZINC FINGER PROTEIN ZIC AND GLI"/>
    <property type="match status" value="1"/>
</dbReference>
<dbReference type="GO" id="GO:0045944">
    <property type="term" value="P:positive regulation of transcription by RNA polymerase II"/>
    <property type="evidence" value="ECO:0007669"/>
    <property type="project" value="UniProtKB-ARBA"/>
</dbReference>
<feature type="region of interest" description="Disordered" evidence="6">
    <location>
        <begin position="178"/>
        <end position="204"/>
    </location>
</feature>
<comment type="caution">
    <text evidence="8">The sequence shown here is derived from an EMBL/GenBank/DDBJ whole genome shotgun (WGS) entry which is preliminary data.</text>
</comment>
<name>A0A397ST41_9GLOM</name>
<feature type="domain" description="C2H2-type" evidence="7">
    <location>
        <begin position="51"/>
        <end position="80"/>
    </location>
</feature>
<dbReference type="PANTHER" id="PTHR19818:SF139">
    <property type="entry name" value="PAIR-RULE PROTEIN ODD-PAIRED"/>
    <property type="match status" value="1"/>
</dbReference>
<dbReference type="GO" id="GO:0000978">
    <property type="term" value="F:RNA polymerase II cis-regulatory region sequence-specific DNA binding"/>
    <property type="evidence" value="ECO:0007669"/>
    <property type="project" value="TreeGrafter"/>
</dbReference>
<sequence>MSKSAPFLCKWSYAHSEPQYFNTQVDLENHVFREHIKSTELSSFIRGRRVYRCTWEGCKEQLSNNSKLKEHLWYHTHQKPFKCPICNNSRRFQSSDELLHHLIYRHDDGVMDYTGANDMTKLEKGDTSEVEDYKNYLDKRDDKRYYGKSEDEIIWEALCSYCDPKLVEKVVADFEAIKDDDDEESFPQDSPETSLESLAGFSSR</sequence>
<evidence type="ECO:0000259" key="7">
    <source>
        <dbReference type="PROSITE" id="PS50157"/>
    </source>
</evidence>
<protein>
    <recommendedName>
        <fullName evidence="7">C2H2-type domain-containing protein</fullName>
    </recommendedName>
</protein>
<evidence type="ECO:0000313" key="9">
    <source>
        <dbReference type="Proteomes" id="UP000265703"/>
    </source>
</evidence>
<feature type="compositionally biased region" description="Polar residues" evidence="6">
    <location>
        <begin position="187"/>
        <end position="204"/>
    </location>
</feature>
<gene>
    <name evidence="8" type="ORF">C1645_806416</name>
</gene>
<proteinExistence type="predicted"/>
<dbReference type="AlphaFoldDB" id="A0A397ST41"/>
<dbReference type="InterPro" id="IPR036236">
    <property type="entry name" value="Znf_C2H2_sf"/>
</dbReference>
<dbReference type="InterPro" id="IPR013087">
    <property type="entry name" value="Znf_C2H2_type"/>
</dbReference>
<evidence type="ECO:0000313" key="8">
    <source>
        <dbReference type="EMBL" id="RIA89168.1"/>
    </source>
</evidence>
<dbReference type="GO" id="GO:0005634">
    <property type="term" value="C:nucleus"/>
    <property type="evidence" value="ECO:0007669"/>
    <property type="project" value="UniProtKB-ARBA"/>
</dbReference>
<dbReference type="SUPFAM" id="SSF57667">
    <property type="entry name" value="beta-beta-alpha zinc fingers"/>
    <property type="match status" value="1"/>
</dbReference>
<dbReference type="OrthoDB" id="2303073at2759"/>
<evidence type="ECO:0000256" key="3">
    <source>
        <dbReference type="ARBA" id="ARBA00022771"/>
    </source>
</evidence>
<evidence type="ECO:0000256" key="5">
    <source>
        <dbReference type="PROSITE-ProRule" id="PRU00042"/>
    </source>
</evidence>
<dbReference type="STRING" id="658196.A0A397ST41"/>
<evidence type="ECO:0000256" key="4">
    <source>
        <dbReference type="ARBA" id="ARBA00022833"/>
    </source>
</evidence>
<evidence type="ECO:0000256" key="1">
    <source>
        <dbReference type="ARBA" id="ARBA00022723"/>
    </source>
</evidence>
<keyword evidence="2" id="KW-0677">Repeat</keyword>
<dbReference type="GO" id="GO:0008270">
    <property type="term" value="F:zinc ion binding"/>
    <property type="evidence" value="ECO:0007669"/>
    <property type="project" value="UniProtKB-KW"/>
</dbReference>
<keyword evidence="9" id="KW-1185">Reference proteome</keyword>
<dbReference type="GO" id="GO:0000981">
    <property type="term" value="F:DNA-binding transcription factor activity, RNA polymerase II-specific"/>
    <property type="evidence" value="ECO:0007669"/>
    <property type="project" value="TreeGrafter"/>
</dbReference>
<dbReference type="EMBL" id="QKYT01000230">
    <property type="protein sequence ID" value="RIA89168.1"/>
    <property type="molecule type" value="Genomic_DNA"/>
</dbReference>
<dbReference type="InterPro" id="IPR050329">
    <property type="entry name" value="GLI_C2H2-zinc-finger"/>
</dbReference>
<keyword evidence="4" id="KW-0862">Zinc</keyword>
<evidence type="ECO:0000256" key="2">
    <source>
        <dbReference type="ARBA" id="ARBA00022737"/>
    </source>
</evidence>
<organism evidence="8 9">
    <name type="scientific">Glomus cerebriforme</name>
    <dbReference type="NCBI Taxonomy" id="658196"/>
    <lineage>
        <taxon>Eukaryota</taxon>
        <taxon>Fungi</taxon>
        <taxon>Fungi incertae sedis</taxon>
        <taxon>Mucoromycota</taxon>
        <taxon>Glomeromycotina</taxon>
        <taxon>Glomeromycetes</taxon>
        <taxon>Glomerales</taxon>
        <taxon>Glomeraceae</taxon>
        <taxon>Glomus</taxon>
    </lineage>
</organism>
<dbReference type="PROSITE" id="PS00028">
    <property type="entry name" value="ZINC_FINGER_C2H2_1"/>
    <property type="match status" value="1"/>
</dbReference>
<accession>A0A397ST41</accession>
<dbReference type="Pfam" id="PF23165">
    <property type="entry name" value="zf-C2H2_FBX41"/>
    <property type="match status" value="1"/>
</dbReference>
<keyword evidence="1" id="KW-0479">Metal-binding</keyword>
<dbReference type="Proteomes" id="UP000265703">
    <property type="component" value="Unassembled WGS sequence"/>
</dbReference>
<dbReference type="PROSITE" id="PS50157">
    <property type="entry name" value="ZINC_FINGER_C2H2_2"/>
    <property type="match status" value="1"/>
</dbReference>
<dbReference type="SMART" id="SM00355">
    <property type="entry name" value="ZnF_C2H2"/>
    <property type="match status" value="2"/>
</dbReference>